<comment type="caution">
    <text evidence="9">The sequence shown here is derived from an EMBL/GenBank/DDBJ whole genome shotgun (WGS) entry which is preliminary data.</text>
</comment>
<dbReference type="EMBL" id="JACVDC010000005">
    <property type="protein sequence ID" value="MBC9794973.1"/>
    <property type="molecule type" value="Genomic_DNA"/>
</dbReference>
<dbReference type="GO" id="GO:0015288">
    <property type="term" value="F:porin activity"/>
    <property type="evidence" value="ECO:0007669"/>
    <property type="project" value="TreeGrafter"/>
</dbReference>
<dbReference type="Gene3D" id="1.20.1600.10">
    <property type="entry name" value="Outer membrane efflux proteins (OEP)"/>
    <property type="match status" value="1"/>
</dbReference>
<gene>
    <name evidence="9" type="ORF">IBL28_03260</name>
</gene>
<comment type="similarity">
    <text evidence="2">Belongs to the outer membrane factor (OMF) (TC 1.B.17) family.</text>
</comment>
<name>A0A926JPK5_9FLAO</name>
<dbReference type="PANTHER" id="PTHR30026">
    <property type="entry name" value="OUTER MEMBRANE PROTEIN TOLC"/>
    <property type="match status" value="1"/>
</dbReference>
<dbReference type="GO" id="GO:0015562">
    <property type="term" value="F:efflux transmembrane transporter activity"/>
    <property type="evidence" value="ECO:0007669"/>
    <property type="project" value="InterPro"/>
</dbReference>
<keyword evidence="7" id="KW-0998">Cell outer membrane</keyword>
<sequence>MRYYIPLVVILWCTSWKTQAQERDMISLTALYNAAMQYPDIKAREAAIAETNVQYNLIQLANLPRIDIQAQNTFGSAQRTGGAFFPLPGIFNISGTGTEAYATATNMVASGTVQWNAIQFGKHRNRVKASRIRKEQAITSMDLEKLSLKRKISRAYIDWLYYHNMKNWAAREIGRFSQLMDISRSLVRSGIAAAGDSLMVKASLQQAEALKESWKGRIASTSNTLTRFTGIPLQSVQQTTSRFFTTIGENMWMDPIPENHPVVQLQQQEIAFTKKQKQIAGKNILPDISLLAGGQLRGVSFSDTAGGSWEDSYNMPVQNYLVGVGMTWNLNSVYTAPLEVRRYEEQINRYKAEEESINLGILEDHESAQQQLIHTAKQIREAEQAYAAAKKAYQLYEVRYRNGIIDLTDLLQIQQTLQFTDKERITAYYQYWQYVIRLAGARADFSLLTRTFN</sequence>
<comment type="subcellular location">
    <subcellularLocation>
        <location evidence="1">Cell outer membrane</location>
    </subcellularLocation>
</comment>
<dbReference type="SUPFAM" id="SSF56954">
    <property type="entry name" value="Outer membrane efflux proteins (OEP)"/>
    <property type="match status" value="1"/>
</dbReference>
<dbReference type="GO" id="GO:1990281">
    <property type="term" value="C:efflux pump complex"/>
    <property type="evidence" value="ECO:0007669"/>
    <property type="project" value="TreeGrafter"/>
</dbReference>
<dbReference type="Pfam" id="PF02321">
    <property type="entry name" value="OEP"/>
    <property type="match status" value="2"/>
</dbReference>
<keyword evidence="3" id="KW-0813">Transport</keyword>
<evidence type="ECO:0000256" key="1">
    <source>
        <dbReference type="ARBA" id="ARBA00004442"/>
    </source>
</evidence>
<dbReference type="RefSeq" id="WP_187964127.1">
    <property type="nucleotide sequence ID" value="NZ_JACVDC010000005.1"/>
</dbReference>
<dbReference type="InterPro" id="IPR003423">
    <property type="entry name" value="OMP_efflux"/>
</dbReference>
<accession>A0A926JPK5</accession>
<dbReference type="AlphaFoldDB" id="A0A926JPK5"/>
<evidence type="ECO:0000256" key="8">
    <source>
        <dbReference type="SAM" id="Coils"/>
    </source>
</evidence>
<evidence type="ECO:0000256" key="5">
    <source>
        <dbReference type="ARBA" id="ARBA00022692"/>
    </source>
</evidence>
<protein>
    <submittedName>
        <fullName evidence="9">TolC family protein</fullName>
    </submittedName>
</protein>
<feature type="coiled-coil region" evidence="8">
    <location>
        <begin position="365"/>
        <end position="399"/>
    </location>
</feature>
<dbReference type="GO" id="GO:0009279">
    <property type="term" value="C:cell outer membrane"/>
    <property type="evidence" value="ECO:0007669"/>
    <property type="project" value="UniProtKB-SubCell"/>
</dbReference>
<evidence type="ECO:0000256" key="7">
    <source>
        <dbReference type="ARBA" id="ARBA00023237"/>
    </source>
</evidence>
<proteinExistence type="inferred from homology"/>
<evidence type="ECO:0000256" key="6">
    <source>
        <dbReference type="ARBA" id="ARBA00023136"/>
    </source>
</evidence>
<evidence type="ECO:0000313" key="9">
    <source>
        <dbReference type="EMBL" id="MBC9794973.1"/>
    </source>
</evidence>
<keyword evidence="10" id="KW-1185">Reference proteome</keyword>
<keyword evidence="4" id="KW-1134">Transmembrane beta strand</keyword>
<dbReference type="InterPro" id="IPR051906">
    <property type="entry name" value="TolC-like"/>
</dbReference>
<evidence type="ECO:0000256" key="4">
    <source>
        <dbReference type="ARBA" id="ARBA00022452"/>
    </source>
</evidence>
<keyword evidence="8" id="KW-0175">Coiled coil</keyword>
<dbReference type="Proteomes" id="UP000653730">
    <property type="component" value="Unassembled WGS sequence"/>
</dbReference>
<dbReference type="PANTHER" id="PTHR30026:SF20">
    <property type="entry name" value="OUTER MEMBRANE PROTEIN TOLC"/>
    <property type="match status" value="1"/>
</dbReference>
<evidence type="ECO:0000256" key="2">
    <source>
        <dbReference type="ARBA" id="ARBA00007613"/>
    </source>
</evidence>
<keyword evidence="5" id="KW-0812">Transmembrane</keyword>
<organism evidence="9 10">
    <name type="scientific">Sinomicrobium weinanense</name>
    <dbReference type="NCBI Taxonomy" id="2842200"/>
    <lineage>
        <taxon>Bacteria</taxon>
        <taxon>Pseudomonadati</taxon>
        <taxon>Bacteroidota</taxon>
        <taxon>Flavobacteriia</taxon>
        <taxon>Flavobacteriales</taxon>
        <taxon>Flavobacteriaceae</taxon>
        <taxon>Sinomicrobium</taxon>
    </lineage>
</organism>
<keyword evidence="6" id="KW-0472">Membrane</keyword>
<evidence type="ECO:0000256" key="3">
    <source>
        <dbReference type="ARBA" id="ARBA00022448"/>
    </source>
</evidence>
<reference evidence="9 10" key="1">
    <citation type="submission" date="2020-09" db="EMBL/GenBank/DDBJ databases">
        <title>Sinomicrobium weinanense sp. nov., a halophilic bacteria isolated from saline-alkali soil.</title>
        <authorList>
            <person name="Wu P."/>
            <person name="Ren H."/>
            <person name="Mei Y."/>
            <person name="Liang Y."/>
            <person name="Chen Z."/>
        </authorList>
    </citation>
    <scope>NUCLEOTIDE SEQUENCE [LARGE SCALE GENOMIC DNA]</scope>
    <source>
        <strain evidence="9 10">FJxs</strain>
    </source>
</reference>
<evidence type="ECO:0000313" key="10">
    <source>
        <dbReference type="Proteomes" id="UP000653730"/>
    </source>
</evidence>